<dbReference type="GO" id="GO:0030973">
    <property type="term" value="F:molybdate ion binding"/>
    <property type="evidence" value="ECO:0007669"/>
    <property type="project" value="TreeGrafter"/>
</dbReference>
<sequence>MKRLCITRKLFLLAFIVFFSPPPVSATNAELTLAIADSTCSTIKQVGKIFSRQTNIKLNYICQSSGLLVKGIIEEAILPDYFLSANKKWMNIVVEAGYVDSAAVTTNWGNQLVVTSFPSKTGDLQLQGLADLLTPSVEKVLIGDPEIAPYGAYAKQALVNADMWEKIQPKLKISPKISLSIRSLKKLSLTTPCIVAFLYKTNISDKMQIHFAVPQNLYPRINYFSAPLIRSVQKTEMALFLDFIRGDKASSIFESAGFVVNLPAQSHH</sequence>
<dbReference type="Gene3D" id="3.40.190.10">
    <property type="entry name" value="Periplasmic binding protein-like II"/>
    <property type="match status" value="2"/>
</dbReference>
<dbReference type="PANTHER" id="PTHR30632">
    <property type="entry name" value="MOLYBDATE-BINDING PERIPLASMIC PROTEIN"/>
    <property type="match status" value="1"/>
</dbReference>
<dbReference type="HOGENOM" id="CLU_065520_1_0_7"/>
<dbReference type="GO" id="GO:0046872">
    <property type="term" value="F:metal ion binding"/>
    <property type="evidence" value="ECO:0007669"/>
    <property type="project" value="UniProtKB-KW"/>
</dbReference>
<dbReference type="PIRSF" id="PIRSF004846">
    <property type="entry name" value="ModA"/>
    <property type="match status" value="1"/>
</dbReference>
<feature type="binding site" evidence="4">
    <location>
        <position position="181"/>
    </location>
    <ligand>
        <name>molybdate</name>
        <dbReference type="ChEBI" id="CHEBI:36264"/>
    </ligand>
</feature>
<dbReference type="RefSeq" id="WP_015402809.1">
    <property type="nucleotide sequence ID" value="NC_020304.1"/>
</dbReference>
<feature type="binding site" evidence="4">
    <location>
        <position position="38"/>
    </location>
    <ligand>
        <name>molybdate</name>
        <dbReference type="ChEBI" id="CHEBI:36264"/>
    </ligand>
</feature>
<evidence type="ECO:0000256" key="2">
    <source>
        <dbReference type="ARBA" id="ARBA00022723"/>
    </source>
</evidence>
<keyword evidence="7" id="KW-1185">Reference proteome</keyword>
<evidence type="ECO:0000256" key="4">
    <source>
        <dbReference type="PIRSR" id="PIRSR004846-1"/>
    </source>
</evidence>
<dbReference type="PANTHER" id="PTHR30632:SF0">
    <property type="entry name" value="SULFATE-BINDING PROTEIN"/>
    <property type="match status" value="1"/>
</dbReference>
<accession>M1PKV4</accession>
<dbReference type="SUPFAM" id="SSF53850">
    <property type="entry name" value="Periplasmic binding protein-like II"/>
    <property type="match status" value="1"/>
</dbReference>
<keyword evidence="2 4" id="KW-0479">Metal-binding</keyword>
<dbReference type="Proteomes" id="UP000011721">
    <property type="component" value="Chromosome"/>
</dbReference>
<keyword evidence="4" id="KW-0500">Molybdenum</keyword>
<reference evidence="7" key="1">
    <citation type="journal article" date="2013" name="Stand. Genomic Sci.">
        <title>Complete genome sequence of Desulfocapsa sulfexigens, a marine deltaproteobacterium specialized in disproportionating inorganic sulfur compounds.</title>
        <authorList>
            <person name="Finster K.W."/>
            <person name="Kjeldsen K.U."/>
            <person name="Kube M."/>
            <person name="Reinhardt R."/>
            <person name="Mussmann M."/>
            <person name="Amann R."/>
            <person name="Schreiber L."/>
        </authorList>
    </citation>
    <scope>NUCLEOTIDE SEQUENCE [LARGE SCALE GENOMIC DNA]</scope>
    <source>
        <strain evidence="7">DSM 10523 / SB164P1</strain>
    </source>
</reference>
<dbReference type="InterPro" id="IPR050682">
    <property type="entry name" value="ModA/WtpA"/>
</dbReference>
<keyword evidence="3 5" id="KW-0732">Signal</keyword>
<protein>
    <submittedName>
        <fullName evidence="6">Molybdenum ABC transporter, periplasmic molybdate-binding protein</fullName>
    </submittedName>
</protein>
<dbReference type="OrthoDB" id="9786399at2"/>
<evidence type="ECO:0000256" key="1">
    <source>
        <dbReference type="ARBA" id="ARBA00009175"/>
    </source>
</evidence>
<comment type="similarity">
    <text evidence="1">Belongs to the bacterial solute-binding protein ModA family.</text>
</comment>
<dbReference type="EMBL" id="CP003985">
    <property type="protein sequence ID" value="AGF77111.1"/>
    <property type="molecule type" value="Genomic_DNA"/>
</dbReference>
<dbReference type="KEGG" id="dsf:UWK_00530"/>
<organism evidence="6 7">
    <name type="scientific">Desulfocapsa sulfexigens (strain DSM 10523 / SB164P1)</name>
    <dbReference type="NCBI Taxonomy" id="1167006"/>
    <lineage>
        <taxon>Bacteria</taxon>
        <taxon>Pseudomonadati</taxon>
        <taxon>Thermodesulfobacteriota</taxon>
        <taxon>Desulfobulbia</taxon>
        <taxon>Desulfobulbales</taxon>
        <taxon>Desulfocapsaceae</taxon>
        <taxon>Desulfocapsa</taxon>
    </lineage>
</organism>
<feature type="binding site" evidence="4">
    <location>
        <position position="199"/>
    </location>
    <ligand>
        <name>molybdate</name>
        <dbReference type="ChEBI" id="CHEBI:36264"/>
    </ligand>
</feature>
<feature type="binding site" evidence="4">
    <location>
        <position position="65"/>
    </location>
    <ligand>
        <name>molybdate</name>
        <dbReference type="ChEBI" id="CHEBI:36264"/>
    </ligand>
</feature>
<dbReference type="AlphaFoldDB" id="M1PKV4"/>
<dbReference type="STRING" id="1167006.UWK_00530"/>
<feature type="signal peptide" evidence="5">
    <location>
        <begin position="1"/>
        <end position="26"/>
    </location>
</feature>
<gene>
    <name evidence="6" type="ordered locus">UWK_00530</name>
</gene>
<evidence type="ECO:0000256" key="5">
    <source>
        <dbReference type="SAM" id="SignalP"/>
    </source>
</evidence>
<dbReference type="NCBIfam" id="TIGR01256">
    <property type="entry name" value="modA"/>
    <property type="match status" value="1"/>
</dbReference>
<evidence type="ECO:0000313" key="6">
    <source>
        <dbReference type="EMBL" id="AGF77111.1"/>
    </source>
</evidence>
<dbReference type="InterPro" id="IPR005950">
    <property type="entry name" value="ModA"/>
</dbReference>
<name>M1PKV4_DESSD</name>
<dbReference type="Pfam" id="PF13531">
    <property type="entry name" value="SBP_bac_11"/>
    <property type="match status" value="1"/>
</dbReference>
<evidence type="ECO:0000256" key="3">
    <source>
        <dbReference type="ARBA" id="ARBA00022729"/>
    </source>
</evidence>
<dbReference type="eggNOG" id="COG0725">
    <property type="taxonomic scope" value="Bacteria"/>
</dbReference>
<proteinExistence type="inferred from homology"/>
<feature type="chain" id="PRO_5004016270" evidence="5">
    <location>
        <begin position="27"/>
        <end position="268"/>
    </location>
</feature>
<evidence type="ECO:0000313" key="7">
    <source>
        <dbReference type="Proteomes" id="UP000011721"/>
    </source>
</evidence>
<dbReference type="GO" id="GO:0015689">
    <property type="term" value="P:molybdate ion transport"/>
    <property type="evidence" value="ECO:0007669"/>
    <property type="project" value="InterPro"/>
</dbReference>